<dbReference type="PANTHER" id="PTHR31801:SF0">
    <property type="entry name" value="ALTERED INHERITANCE OF MITOCHONDRIA PROTEIN 24, MITOCHONDRIAL"/>
    <property type="match status" value="1"/>
</dbReference>
<evidence type="ECO:0000313" key="4">
    <source>
        <dbReference type="Proteomes" id="UP000184356"/>
    </source>
</evidence>
<dbReference type="InterPro" id="IPR016031">
    <property type="entry name" value="Trp_RNA-bd_attenuator-like_dom"/>
</dbReference>
<dbReference type="OrthoDB" id="1705416at2759"/>
<evidence type="ECO:0000313" key="3">
    <source>
        <dbReference type="EMBL" id="OJJ60767.1"/>
    </source>
</evidence>
<name>A0A1L9TMX1_9EURO</name>
<reference evidence="4" key="1">
    <citation type="journal article" date="2017" name="Genome Biol.">
        <title>Comparative genomics reveals high biological diversity and specific adaptations in the industrially and medically important fungal genus Aspergillus.</title>
        <authorList>
            <person name="de Vries R.P."/>
            <person name="Riley R."/>
            <person name="Wiebenga A."/>
            <person name="Aguilar-Osorio G."/>
            <person name="Amillis S."/>
            <person name="Uchima C.A."/>
            <person name="Anderluh G."/>
            <person name="Asadollahi M."/>
            <person name="Askin M."/>
            <person name="Barry K."/>
            <person name="Battaglia E."/>
            <person name="Bayram O."/>
            <person name="Benocci T."/>
            <person name="Braus-Stromeyer S.A."/>
            <person name="Caldana C."/>
            <person name="Canovas D."/>
            <person name="Cerqueira G.C."/>
            <person name="Chen F."/>
            <person name="Chen W."/>
            <person name="Choi C."/>
            <person name="Clum A."/>
            <person name="Dos Santos R.A."/>
            <person name="Damasio A.R."/>
            <person name="Diallinas G."/>
            <person name="Emri T."/>
            <person name="Fekete E."/>
            <person name="Flipphi M."/>
            <person name="Freyberg S."/>
            <person name="Gallo A."/>
            <person name="Gournas C."/>
            <person name="Habgood R."/>
            <person name="Hainaut M."/>
            <person name="Harispe M.L."/>
            <person name="Henrissat B."/>
            <person name="Hilden K.S."/>
            <person name="Hope R."/>
            <person name="Hossain A."/>
            <person name="Karabika E."/>
            <person name="Karaffa L."/>
            <person name="Karanyi Z."/>
            <person name="Krasevec N."/>
            <person name="Kuo A."/>
            <person name="Kusch H."/>
            <person name="LaButti K."/>
            <person name="Lagendijk E.L."/>
            <person name="Lapidus A."/>
            <person name="Levasseur A."/>
            <person name="Lindquist E."/>
            <person name="Lipzen A."/>
            <person name="Logrieco A.F."/>
            <person name="MacCabe A."/>
            <person name="Maekelae M.R."/>
            <person name="Malavazi I."/>
            <person name="Melin P."/>
            <person name="Meyer V."/>
            <person name="Mielnichuk N."/>
            <person name="Miskei M."/>
            <person name="Molnar A.P."/>
            <person name="Mule G."/>
            <person name="Ngan C.Y."/>
            <person name="Orejas M."/>
            <person name="Orosz E."/>
            <person name="Ouedraogo J.P."/>
            <person name="Overkamp K.M."/>
            <person name="Park H.-S."/>
            <person name="Perrone G."/>
            <person name="Piumi F."/>
            <person name="Punt P.J."/>
            <person name="Ram A.F."/>
            <person name="Ramon A."/>
            <person name="Rauscher S."/>
            <person name="Record E."/>
            <person name="Riano-Pachon D.M."/>
            <person name="Robert V."/>
            <person name="Roehrig J."/>
            <person name="Ruller R."/>
            <person name="Salamov A."/>
            <person name="Salih N.S."/>
            <person name="Samson R.A."/>
            <person name="Sandor E."/>
            <person name="Sanguinetti M."/>
            <person name="Schuetze T."/>
            <person name="Sepcic K."/>
            <person name="Shelest E."/>
            <person name="Sherlock G."/>
            <person name="Sophianopoulou V."/>
            <person name="Squina F.M."/>
            <person name="Sun H."/>
            <person name="Susca A."/>
            <person name="Todd R.B."/>
            <person name="Tsang A."/>
            <person name="Unkles S.E."/>
            <person name="van de Wiele N."/>
            <person name="van Rossen-Uffink D."/>
            <person name="Oliveira J.V."/>
            <person name="Vesth T.C."/>
            <person name="Visser J."/>
            <person name="Yu J.-H."/>
            <person name="Zhou M."/>
            <person name="Andersen M.R."/>
            <person name="Archer D.B."/>
            <person name="Baker S.E."/>
            <person name="Benoit I."/>
            <person name="Brakhage A.A."/>
            <person name="Braus G.H."/>
            <person name="Fischer R."/>
            <person name="Frisvad J.C."/>
            <person name="Goldman G.H."/>
            <person name="Houbraken J."/>
            <person name="Oakley B."/>
            <person name="Pocsi I."/>
            <person name="Scazzocchio C."/>
            <person name="Seiboth B."/>
            <person name="vanKuyk P.A."/>
            <person name="Wortman J."/>
            <person name="Dyer P.S."/>
            <person name="Grigoriev I.V."/>
        </authorList>
    </citation>
    <scope>NUCLEOTIDE SEQUENCE [LARGE SCALE GENOMIC DNA]</scope>
    <source>
        <strain evidence="4">CBS 593.65</strain>
    </source>
</reference>
<dbReference type="GO" id="GO:0005739">
    <property type="term" value="C:mitochondrion"/>
    <property type="evidence" value="ECO:0007669"/>
    <property type="project" value="UniProtKB-SubCell"/>
</dbReference>
<keyword evidence="1" id="KW-0496">Mitochondrion</keyword>
<dbReference type="InterPro" id="IPR002838">
    <property type="entry name" value="AIM24"/>
</dbReference>
<accession>A0A1L9TMX1</accession>
<dbReference type="Gene3D" id="3.60.160.10">
    <property type="entry name" value="Mitochondrial biogenesis AIM24"/>
    <property type="match status" value="1"/>
</dbReference>
<organism evidence="3 4">
    <name type="scientific">Aspergillus sydowii CBS 593.65</name>
    <dbReference type="NCBI Taxonomy" id="1036612"/>
    <lineage>
        <taxon>Eukaryota</taxon>
        <taxon>Fungi</taxon>
        <taxon>Dikarya</taxon>
        <taxon>Ascomycota</taxon>
        <taxon>Pezizomycotina</taxon>
        <taxon>Eurotiomycetes</taxon>
        <taxon>Eurotiomycetidae</taxon>
        <taxon>Eurotiales</taxon>
        <taxon>Aspergillaceae</taxon>
        <taxon>Aspergillus</taxon>
        <taxon>Aspergillus subgen. Nidulantes</taxon>
    </lineage>
</organism>
<dbReference type="NCBIfam" id="TIGR00266">
    <property type="entry name" value="TIGR00266 family protein"/>
    <property type="match status" value="1"/>
</dbReference>
<proteinExistence type="inferred from homology"/>
<comment type="similarity">
    <text evidence="1">Belongs to the AIM24 family.</text>
</comment>
<dbReference type="GeneID" id="63762547"/>
<feature type="region of interest" description="Disordered" evidence="2">
    <location>
        <begin position="1"/>
        <end position="125"/>
    </location>
</feature>
<sequence>MSQHPMHYPPPPTQGAQYAQIQKAGTLPVAQPSPGFPPPNFSYPPPPAQQAPQTEFPPPPSVSPSTEKSFASQNAAAYAANTALPQSPPPPFNEKGYAQPIASAPTPPQASHGTSQSLGGGSFVGVTSTTPDDVGTFNGGSYRISHRDCNTVLTLQLAVGCPLHVKPGVMIGMSPTMTLKGTINFGLVKLISGGEMAMSEYTGPGELLIAPTVLGDVTVIRLSPPQQWQIGRDAFLAATSGVKHDHKAQSLSKTFFSGEGLWIYNFHGTGLVWIQSFGAILKKDLADGETYFINNGHLVAWNCKYKLERVASGGILSNISAGEGLACKFIGPGTVYLQTRNVAAFAMQIGAAKLR</sequence>
<feature type="compositionally biased region" description="Low complexity" evidence="2">
    <location>
        <begin position="71"/>
        <end position="83"/>
    </location>
</feature>
<comment type="subcellular location">
    <subcellularLocation>
        <location evidence="1">Mitochondrion</location>
    </subcellularLocation>
</comment>
<dbReference type="SUPFAM" id="SSF51219">
    <property type="entry name" value="TRAP-like"/>
    <property type="match status" value="1"/>
</dbReference>
<evidence type="ECO:0000256" key="1">
    <source>
        <dbReference type="RuleBase" id="RU363045"/>
    </source>
</evidence>
<protein>
    <recommendedName>
        <fullName evidence="1">Altered inheritance of mitochondria protein 24, mitochondrial</fullName>
    </recommendedName>
</protein>
<dbReference type="Pfam" id="PF01987">
    <property type="entry name" value="AIM24"/>
    <property type="match status" value="1"/>
</dbReference>
<keyword evidence="4" id="KW-1185">Reference proteome</keyword>
<dbReference type="EMBL" id="KV878584">
    <property type="protein sequence ID" value="OJJ60767.1"/>
    <property type="molecule type" value="Genomic_DNA"/>
</dbReference>
<dbReference type="STRING" id="1036612.A0A1L9TMX1"/>
<dbReference type="Proteomes" id="UP000184356">
    <property type="component" value="Unassembled WGS sequence"/>
</dbReference>
<evidence type="ECO:0000256" key="2">
    <source>
        <dbReference type="SAM" id="MobiDB-lite"/>
    </source>
</evidence>
<dbReference type="PANTHER" id="PTHR31801">
    <property type="entry name" value="ALTERED INHERITANCE OF MITOCHONDRIA PROTEIN 24, MITOCHONDRIAL"/>
    <property type="match status" value="1"/>
</dbReference>
<dbReference type="InterPro" id="IPR036983">
    <property type="entry name" value="AIM24_sf"/>
</dbReference>
<dbReference type="VEuPathDB" id="FungiDB:ASPSYDRAFT_42547"/>
<dbReference type="AlphaFoldDB" id="A0A1L9TMX1"/>
<dbReference type="RefSeq" id="XP_040704573.1">
    <property type="nucleotide sequence ID" value="XM_040846474.1"/>
</dbReference>
<gene>
    <name evidence="3" type="ORF">ASPSYDRAFT_42547</name>
</gene>
<feature type="compositionally biased region" description="Pro residues" evidence="2">
    <location>
        <begin position="34"/>
        <end position="62"/>
    </location>
</feature>